<proteinExistence type="predicted"/>
<dbReference type="EMBL" id="JARBHB010000006">
    <property type="protein sequence ID" value="KAJ8880429.1"/>
    <property type="molecule type" value="Genomic_DNA"/>
</dbReference>
<comment type="caution">
    <text evidence="1">The sequence shown here is derived from an EMBL/GenBank/DDBJ whole genome shotgun (WGS) entry which is preliminary data.</text>
</comment>
<protein>
    <submittedName>
        <fullName evidence="1">Uncharacterized protein</fullName>
    </submittedName>
</protein>
<evidence type="ECO:0000313" key="1">
    <source>
        <dbReference type="EMBL" id="KAJ8880429.1"/>
    </source>
</evidence>
<reference evidence="1 2" key="1">
    <citation type="submission" date="2023-02" db="EMBL/GenBank/DDBJ databases">
        <title>LHISI_Scaffold_Assembly.</title>
        <authorList>
            <person name="Stuart O.P."/>
            <person name="Cleave R."/>
            <person name="Magrath M.J.L."/>
            <person name="Mikheyev A.S."/>
        </authorList>
    </citation>
    <scope>NUCLEOTIDE SEQUENCE [LARGE SCALE GENOMIC DNA]</scope>
    <source>
        <strain evidence="1">Daus_M_001</strain>
        <tissue evidence="1">Leg muscle</tissue>
    </source>
</reference>
<keyword evidence="2" id="KW-1185">Reference proteome</keyword>
<name>A0ABQ9H7Y8_9NEOP</name>
<dbReference type="Proteomes" id="UP001159363">
    <property type="component" value="Chromosome 5"/>
</dbReference>
<evidence type="ECO:0000313" key="2">
    <source>
        <dbReference type="Proteomes" id="UP001159363"/>
    </source>
</evidence>
<sequence>MLCAQVRVARTRRVSTVTGCSGFDTRWCNDSQILSQYGPLLGNFDCKLDDSECLKKYLQDDIFARFSKGKF</sequence>
<organism evidence="1 2">
    <name type="scientific">Dryococelus australis</name>
    <dbReference type="NCBI Taxonomy" id="614101"/>
    <lineage>
        <taxon>Eukaryota</taxon>
        <taxon>Metazoa</taxon>
        <taxon>Ecdysozoa</taxon>
        <taxon>Arthropoda</taxon>
        <taxon>Hexapoda</taxon>
        <taxon>Insecta</taxon>
        <taxon>Pterygota</taxon>
        <taxon>Neoptera</taxon>
        <taxon>Polyneoptera</taxon>
        <taxon>Phasmatodea</taxon>
        <taxon>Verophasmatodea</taxon>
        <taxon>Anareolatae</taxon>
        <taxon>Phasmatidae</taxon>
        <taxon>Eurycanthinae</taxon>
        <taxon>Dryococelus</taxon>
    </lineage>
</organism>
<accession>A0ABQ9H7Y8</accession>
<gene>
    <name evidence="1" type="ORF">PR048_016898</name>
</gene>